<gene>
    <name evidence="2" type="ORF">K2173_016873</name>
</gene>
<proteinExistence type="predicted"/>
<dbReference type="EMBL" id="JAIWQS010000001">
    <property type="protein sequence ID" value="KAJ8774427.1"/>
    <property type="molecule type" value="Genomic_DNA"/>
</dbReference>
<keyword evidence="1" id="KW-0472">Membrane</keyword>
<keyword evidence="3" id="KW-1185">Reference proteome</keyword>
<reference evidence="2 3" key="1">
    <citation type="submission" date="2021-09" db="EMBL/GenBank/DDBJ databases">
        <title>Genomic insights and catalytic innovation underlie evolution of tropane alkaloids biosynthesis.</title>
        <authorList>
            <person name="Wang Y.-J."/>
            <person name="Tian T."/>
            <person name="Huang J.-P."/>
            <person name="Huang S.-X."/>
        </authorList>
    </citation>
    <scope>NUCLEOTIDE SEQUENCE [LARGE SCALE GENOMIC DNA]</scope>
    <source>
        <strain evidence="2">KIB-2018</strain>
        <tissue evidence="2">Leaf</tissue>
    </source>
</reference>
<evidence type="ECO:0000313" key="2">
    <source>
        <dbReference type="EMBL" id="KAJ8774427.1"/>
    </source>
</evidence>
<keyword evidence="1" id="KW-0812">Transmembrane</keyword>
<accession>A0AAV8U524</accession>
<sequence length="220" mass="25154">MSSEAAFTSCKRLVALIILFAVGFIFFAAYKGQENAESVNPVTIRISSMTIKALRVEVPYRLVLTKLTTQVLFSNTGFDRNVRIEALRTHFDYKNVSISCGRVNNEITSIGGHQEMSLQIKENPKGCKNHKKLFSFLRGQSGKELARDLYQKKIKLNFNVNFVAIYDLRSGKCWRARSIGVCKDLVFKFDRHQREWIFKGDGIKACNIFIAQEDLDKLRS</sequence>
<name>A0AAV8U524_9ROSI</name>
<keyword evidence="1" id="KW-1133">Transmembrane helix</keyword>
<evidence type="ECO:0000313" key="3">
    <source>
        <dbReference type="Proteomes" id="UP001159364"/>
    </source>
</evidence>
<comment type="caution">
    <text evidence="2">The sequence shown here is derived from an EMBL/GenBank/DDBJ whole genome shotgun (WGS) entry which is preliminary data.</text>
</comment>
<evidence type="ECO:0000256" key="1">
    <source>
        <dbReference type="SAM" id="Phobius"/>
    </source>
</evidence>
<protein>
    <submittedName>
        <fullName evidence="2">Uncharacterized protein</fullName>
    </submittedName>
</protein>
<organism evidence="2 3">
    <name type="scientific">Erythroxylum novogranatense</name>
    <dbReference type="NCBI Taxonomy" id="1862640"/>
    <lineage>
        <taxon>Eukaryota</taxon>
        <taxon>Viridiplantae</taxon>
        <taxon>Streptophyta</taxon>
        <taxon>Embryophyta</taxon>
        <taxon>Tracheophyta</taxon>
        <taxon>Spermatophyta</taxon>
        <taxon>Magnoliopsida</taxon>
        <taxon>eudicotyledons</taxon>
        <taxon>Gunneridae</taxon>
        <taxon>Pentapetalae</taxon>
        <taxon>rosids</taxon>
        <taxon>fabids</taxon>
        <taxon>Malpighiales</taxon>
        <taxon>Erythroxylaceae</taxon>
        <taxon>Erythroxylum</taxon>
    </lineage>
</organism>
<dbReference type="AlphaFoldDB" id="A0AAV8U524"/>
<feature type="transmembrane region" description="Helical" evidence="1">
    <location>
        <begin position="12"/>
        <end position="30"/>
    </location>
</feature>
<dbReference type="Proteomes" id="UP001159364">
    <property type="component" value="Linkage Group LG01"/>
</dbReference>